<comment type="caution">
    <text evidence="2">The sequence shown here is derived from an EMBL/GenBank/DDBJ whole genome shotgun (WGS) entry which is preliminary data.</text>
</comment>
<evidence type="ECO:0000313" key="3">
    <source>
        <dbReference type="Proteomes" id="UP000748752"/>
    </source>
</evidence>
<evidence type="ECO:0000313" key="2">
    <source>
        <dbReference type="EMBL" id="MBK1629246.1"/>
    </source>
</evidence>
<dbReference type="PROSITE" id="PS50206">
    <property type="entry name" value="RHODANESE_3"/>
    <property type="match status" value="1"/>
</dbReference>
<protein>
    <submittedName>
        <fullName evidence="2">Sulfurtransferase</fullName>
    </submittedName>
</protein>
<evidence type="ECO:0000259" key="1">
    <source>
        <dbReference type="PROSITE" id="PS50206"/>
    </source>
</evidence>
<accession>A0ABS1CCP5</accession>
<dbReference type="Proteomes" id="UP000748752">
    <property type="component" value="Unassembled WGS sequence"/>
</dbReference>
<keyword evidence="3" id="KW-1185">Reference proteome</keyword>
<dbReference type="Gene3D" id="3.40.250.10">
    <property type="entry name" value="Rhodanese-like domain"/>
    <property type="match status" value="1"/>
</dbReference>
<reference evidence="2 3" key="1">
    <citation type="journal article" date="2020" name="Microorganisms">
        <title>Osmotic Adaptation and Compatible Solute Biosynthesis of Phototrophic Bacteria as Revealed from Genome Analyses.</title>
        <authorList>
            <person name="Imhoff J.F."/>
            <person name="Rahn T."/>
            <person name="Kunzel S."/>
            <person name="Keller A."/>
            <person name="Neulinger S.C."/>
        </authorList>
    </citation>
    <scope>NUCLEOTIDE SEQUENCE [LARGE SCALE GENOMIC DNA]</scope>
    <source>
        <strain evidence="2 3">DSM 6210</strain>
    </source>
</reference>
<dbReference type="SMART" id="SM00450">
    <property type="entry name" value="RHOD"/>
    <property type="match status" value="1"/>
</dbReference>
<organism evidence="2 3">
    <name type="scientific">Thiohalocapsa halophila</name>
    <dbReference type="NCBI Taxonomy" id="69359"/>
    <lineage>
        <taxon>Bacteria</taxon>
        <taxon>Pseudomonadati</taxon>
        <taxon>Pseudomonadota</taxon>
        <taxon>Gammaproteobacteria</taxon>
        <taxon>Chromatiales</taxon>
        <taxon>Chromatiaceae</taxon>
        <taxon>Thiohalocapsa</taxon>
    </lineage>
</organism>
<dbReference type="InterPro" id="IPR036873">
    <property type="entry name" value="Rhodanese-like_dom_sf"/>
</dbReference>
<name>A0ABS1CCP5_9GAMM</name>
<dbReference type="Pfam" id="PF00581">
    <property type="entry name" value="Rhodanese"/>
    <property type="match status" value="1"/>
</dbReference>
<dbReference type="InterPro" id="IPR001763">
    <property type="entry name" value="Rhodanese-like_dom"/>
</dbReference>
<dbReference type="RefSeq" id="WP_200232979.1">
    <property type="nucleotide sequence ID" value="NZ_NRRV01000001.1"/>
</dbReference>
<dbReference type="SUPFAM" id="SSF52821">
    <property type="entry name" value="Rhodanese/Cell cycle control phosphatase"/>
    <property type="match status" value="1"/>
</dbReference>
<feature type="domain" description="Rhodanese" evidence="1">
    <location>
        <begin position="108"/>
        <end position="231"/>
    </location>
</feature>
<gene>
    <name evidence="2" type="ORF">CKO31_00560</name>
</gene>
<proteinExistence type="predicted"/>
<dbReference type="EMBL" id="NRRV01000001">
    <property type="protein sequence ID" value="MBK1629246.1"/>
    <property type="molecule type" value="Genomic_DNA"/>
</dbReference>
<sequence length="232" mass="25278">MTNAITRPALQRQALRLGATVCGLLAAGLAWGADNMIAPGLESVEVAHDGEMVVVKRGHNLDATLPEAFQKTERGCPPFCVQPMEALPGIDTVGELEVLQYLERMTAGDERIMLIDSRTPDWVMRGTIPGAVNVPWNKINTDAAGTFETPGEADTLVQILADQFGADYDAGSDKWDFSEAKTLILFCNGIWCPQSTANLRTLADMGYPLHKLKWYRGGMQDWVSVGLTTVKP</sequence>